<feature type="transmembrane region" description="Helical" evidence="6">
    <location>
        <begin position="28"/>
        <end position="51"/>
    </location>
</feature>
<dbReference type="GO" id="GO:0006935">
    <property type="term" value="P:chemotaxis"/>
    <property type="evidence" value="ECO:0007669"/>
    <property type="project" value="InterPro"/>
</dbReference>
<dbReference type="InterPro" id="IPR000727">
    <property type="entry name" value="T_SNARE_dom"/>
</dbReference>
<dbReference type="GO" id="GO:0005886">
    <property type="term" value="C:plasma membrane"/>
    <property type="evidence" value="ECO:0007669"/>
    <property type="project" value="UniProtKB-SubCell"/>
</dbReference>
<keyword evidence="6" id="KW-0812">Transmembrane</keyword>
<organism evidence="10 11">
    <name type="scientific">Azorhizobium caulinodans (strain ATCC 43989 / DSM 5975 / JCM 20966 / LMG 6465 / NBRC 14845 / NCIMB 13405 / ORS 571)</name>
    <dbReference type="NCBI Taxonomy" id="438753"/>
    <lineage>
        <taxon>Bacteria</taxon>
        <taxon>Pseudomonadati</taxon>
        <taxon>Pseudomonadota</taxon>
        <taxon>Alphaproteobacteria</taxon>
        <taxon>Hyphomicrobiales</taxon>
        <taxon>Xanthobacteraceae</taxon>
        <taxon>Azorhizobium</taxon>
    </lineage>
</organism>
<feature type="transmembrane region" description="Helical" evidence="6">
    <location>
        <begin position="214"/>
        <end position="234"/>
    </location>
</feature>
<reference evidence="10 11" key="6">
    <citation type="journal article" date="2011" name="Appl. Environ. Microbiol.">
        <title>Involvement of the azorhizobial chromosome partition gene (parA) in the onset of bacteroid differentiation during Sesbania rostrata stem nodule development.</title>
        <authorList>
            <person name="Liu CT."/>
            <person name="Lee KB."/>
            <person name="Wang YS."/>
            <person name="Peng MH."/>
            <person name="Lee KT."/>
            <person name="Suzuki S."/>
            <person name="Suzuki T."/>
            <person name="Oyaizu H."/>
        </authorList>
    </citation>
    <scope>NUCLEOTIDE SEQUENCE [LARGE SCALE GENOMIC DNA]</scope>
    <source>
        <strain evidence="11">ATCC 43989 / DSM 5975 / JCM 20966 / LMG 6465 / NBRC 14845 / NCIMB 13405 / ORS 571</strain>
    </source>
</reference>
<dbReference type="Pfam" id="PF00015">
    <property type="entry name" value="MCPsignal"/>
    <property type="match status" value="1"/>
</dbReference>
<evidence type="ECO:0000256" key="3">
    <source>
        <dbReference type="ARBA" id="ARBA00023224"/>
    </source>
</evidence>
<evidence type="ECO:0000259" key="7">
    <source>
        <dbReference type="PROSITE" id="PS50111"/>
    </source>
</evidence>
<dbReference type="CDD" id="cd06225">
    <property type="entry name" value="HAMP"/>
    <property type="match status" value="1"/>
</dbReference>
<dbReference type="InterPro" id="IPR004089">
    <property type="entry name" value="MCPsignal_dom"/>
</dbReference>
<evidence type="ECO:0000256" key="2">
    <source>
        <dbReference type="ARBA" id="ARBA00022519"/>
    </source>
</evidence>
<dbReference type="Gene3D" id="6.10.340.10">
    <property type="match status" value="1"/>
</dbReference>
<comment type="subcellular location">
    <subcellularLocation>
        <location evidence="1">Cell inner membrane</location>
        <topology evidence="1">Multi-pass membrane protein</topology>
    </subcellularLocation>
</comment>
<evidence type="ECO:0000256" key="6">
    <source>
        <dbReference type="SAM" id="Phobius"/>
    </source>
</evidence>
<evidence type="ECO:0000256" key="5">
    <source>
        <dbReference type="PROSITE-ProRule" id="PRU00284"/>
    </source>
</evidence>
<keyword evidence="11" id="KW-1185">Reference proteome</keyword>
<evidence type="ECO:0000313" key="11">
    <source>
        <dbReference type="Proteomes" id="UP000000270"/>
    </source>
</evidence>
<keyword evidence="3 5" id="KW-0807">Transducer</keyword>
<dbReference type="InterPro" id="IPR004090">
    <property type="entry name" value="Chemotax_Me-accpt_rcpt"/>
</dbReference>
<dbReference type="HOGENOM" id="CLU_000445_107_27_5"/>
<evidence type="ECO:0000259" key="8">
    <source>
        <dbReference type="PROSITE" id="PS50192"/>
    </source>
</evidence>
<dbReference type="GO" id="GO:0004888">
    <property type="term" value="F:transmembrane signaling receptor activity"/>
    <property type="evidence" value="ECO:0007669"/>
    <property type="project" value="InterPro"/>
</dbReference>
<dbReference type="Proteomes" id="UP000000270">
    <property type="component" value="Chromosome"/>
</dbReference>
<sequence>MFRTGSGNGRRSSSHAGKGTAMYNNLKMLWKVATLVGALAIISLGGAWFAAANMMRIDAAYALLVNGEAKSLRDNSRANRAISDVVAAIYQNIAAASPEADAAARQAQANSLKYWDVQIEAGAQHAPPDAAEFRRIGAAFHRAYEQSCAEVVRLANGTDDAASNARAQKLMLEGCEPALRTVGKMLSAMNILAEKRVDGETVALGEASGRTSMVTLATIVLGTLVVFAVAVVLVRRGIVAPLRALMAAMSALGAGRLHEAITGTSRRDEIGAMAASLEVLQGQLRDAEVIRAAQMQRAEAEREQLAHRNALAENFVSRMSELSSVFATSSGEVAGSARNLSATAEQTSRQAQAVAAAAEEAATNVQTVAASSEELAASVREITSQVSHSAEVADVAFKEAETSNARIAELATAAAAIGDVLALIKGIADQTNLLALNATIEAARAGEAGKGFAVVASEVKELASQTGRATDEISGKISEIQRATEGTVSSMAEIIRVISSLKQMSASIAGAVEEQGAATGEIAQNCQKAASGTQQVTSNISGVGQAAELTGSASTELLALSEGLSHQAADLREVVEAFVSDLKVA</sequence>
<dbReference type="InterPro" id="IPR003660">
    <property type="entry name" value="HAMP_dom"/>
</dbReference>
<reference evidence="10 11" key="4">
    <citation type="journal article" date="2009" name="Appl. Environ. Microbiol.">
        <title>Comparative genome-wide transcriptional profiling of Azorhizobium caulinodans ORS571 grown under free-living and symbiotic conditions.</title>
        <authorList>
            <person name="Tsukada S."/>
            <person name="Aono T."/>
            <person name="Akiba N."/>
            <person name="Lee KB."/>
            <person name="Liu CT."/>
            <person name="Toyazaki H."/>
            <person name="Oyaizu H."/>
        </authorList>
    </citation>
    <scope>NUCLEOTIDE SEQUENCE [LARGE SCALE GENOMIC DNA]</scope>
    <source>
        <strain evidence="11">ATCC 43989 / DSM 5975 / JCM 20966 / LMG 6465 / NBRC 14845 / NCIMB 13405 / ORS 571</strain>
    </source>
</reference>
<gene>
    <name evidence="10" type="ordered locus">AZC_4495</name>
</gene>
<dbReference type="PRINTS" id="PR00260">
    <property type="entry name" value="CHEMTRNSDUCR"/>
</dbReference>
<evidence type="ECO:0000256" key="1">
    <source>
        <dbReference type="ARBA" id="ARBA00004429"/>
    </source>
</evidence>
<feature type="domain" description="HAMP" evidence="9">
    <location>
        <begin position="236"/>
        <end position="289"/>
    </location>
</feature>
<keyword evidence="2" id="KW-0997">Cell inner membrane</keyword>
<dbReference type="EMBL" id="AP009384">
    <property type="protein sequence ID" value="BAF90493.1"/>
    <property type="molecule type" value="Genomic_DNA"/>
</dbReference>
<dbReference type="PROSITE" id="PS50111">
    <property type="entry name" value="CHEMOTAXIS_TRANSDUC_2"/>
    <property type="match status" value="1"/>
</dbReference>
<evidence type="ECO:0000313" key="10">
    <source>
        <dbReference type="EMBL" id="BAF90493.1"/>
    </source>
</evidence>
<keyword evidence="6" id="KW-1133">Transmembrane helix</keyword>
<dbReference type="eggNOG" id="COG0840">
    <property type="taxonomic scope" value="Bacteria"/>
</dbReference>
<dbReference type="SMART" id="SM00304">
    <property type="entry name" value="HAMP"/>
    <property type="match status" value="1"/>
</dbReference>
<dbReference type="Gene3D" id="1.10.287.950">
    <property type="entry name" value="Methyl-accepting chemotaxis protein"/>
    <property type="match status" value="1"/>
</dbReference>
<keyword evidence="2" id="KW-1003">Cell membrane</keyword>
<keyword evidence="6" id="KW-0472">Membrane</keyword>
<reference evidence="10 11" key="3">
    <citation type="journal article" date="2008" name="BMC Genomics">
        <title>The genome of the versatile nitrogen fixer Azorhizobium caulinodans ORS571.</title>
        <authorList>
            <person name="Lee KB."/>
            <person name="Backer P.D."/>
            <person name="Aono T."/>
            <person name="Liu CT."/>
            <person name="Suzuki S."/>
            <person name="Suzuki T."/>
            <person name="Kaneko T."/>
            <person name="Yamada M."/>
            <person name="Tabata S."/>
            <person name="Kupfer D.M."/>
            <person name="Najar F.Z."/>
            <person name="Wiley G.B."/>
            <person name="Roe B."/>
            <person name="Binnewies T.T."/>
            <person name="Ussery D.W."/>
            <person name="D'Haeze W."/>
            <person name="Herder J.D."/>
            <person name="Gevers D."/>
            <person name="Vereecke D."/>
            <person name="Holsters M."/>
            <person name="Oyaizu H."/>
        </authorList>
    </citation>
    <scope>NUCLEOTIDE SEQUENCE [LARGE SCALE GENOMIC DNA]</scope>
    <source>
        <strain evidence="11">ATCC 43989 / DSM 5975 / JCM 20966 / LMG 6465 / NBRC 14845 / NCIMB 13405 / ORS 571</strain>
    </source>
</reference>
<dbReference type="PROSITE" id="PS50192">
    <property type="entry name" value="T_SNARE"/>
    <property type="match status" value="1"/>
</dbReference>
<dbReference type="AlphaFoldDB" id="A8HYS6"/>
<dbReference type="PANTHER" id="PTHR32089:SF112">
    <property type="entry name" value="LYSOZYME-LIKE PROTEIN-RELATED"/>
    <property type="match status" value="1"/>
</dbReference>
<protein>
    <submittedName>
        <fullName evidence="10">Methyl-accepting chemotaxis sensory transducer</fullName>
    </submittedName>
</protein>
<dbReference type="SUPFAM" id="SSF58104">
    <property type="entry name" value="Methyl-accepting chemotaxis protein (MCP) signaling domain"/>
    <property type="match status" value="1"/>
</dbReference>
<proteinExistence type="inferred from homology"/>
<comment type="similarity">
    <text evidence="4">Belongs to the methyl-accepting chemotaxis (MCP) protein family.</text>
</comment>
<feature type="domain" description="Methyl-accepting transducer" evidence="7">
    <location>
        <begin position="329"/>
        <end position="551"/>
    </location>
</feature>
<reference evidence="11" key="2">
    <citation type="submission" date="2007-04" db="EMBL/GenBank/DDBJ databases">
        <title>Complete genome sequence of the nitrogen-fixing bacterium Azorhizobium caulinodans ORS571.</title>
        <authorList>
            <person name="Lee K.B."/>
            <person name="Backer P.D."/>
            <person name="Aono T."/>
            <person name="Liu C.T."/>
            <person name="Suzuki S."/>
            <person name="Suzuki T."/>
            <person name="Kaneko T."/>
            <person name="Yamada M."/>
            <person name="Tabata S."/>
            <person name="Kupfer D.M."/>
            <person name="Najar F.Z."/>
            <person name="Wiley G.B."/>
            <person name="Roe B."/>
            <person name="Binnewies T."/>
            <person name="Ussery D."/>
            <person name="Vereecke D."/>
            <person name="Gevers D."/>
            <person name="Holsters M."/>
            <person name="Oyaizu H."/>
        </authorList>
    </citation>
    <scope>NUCLEOTIDE SEQUENCE [LARGE SCALE GENOMIC DNA]</scope>
    <source>
        <strain evidence="11">ATCC 43989 / DSM 5975 / JCM 20966 / LMG 6465 / NBRC 14845 / NCIMB 13405 / ORS 571</strain>
    </source>
</reference>
<dbReference type="KEGG" id="azc:AZC_4495"/>
<dbReference type="SMART" id="SM00283">
    <property type="entry name" value="MA"/>
    <property type="match status" value="1"/>
</dbReference>
<dbReference type="PANTHER" id="PTHR32089">
    <property type="entry name" value="METHYL-ACCEPTING CHEMOTAXIS PROTEIN MCPB"/>
    <property type="match status" value="1"/>
</dbReference>
<evidence type="ECO:0000259" key="9">
    <source>
        <dbReference type="PROSITE" id="PS50885"/>
    </source>
</evidence>
<feature type="domain" description="T-SNARE coiled-coil homology" evidence="8">
    <location>
        <begin position="481"/>
        <end position="543"/>
    </location>
</feature>
<dbReference type="PROSITE" id="PS50885">
    <property type="entry name" value="HAMP"/>
    <property type="match status" value="1"/>
</dbReference>
<reference evidence="10 11" key="5">
    <citation type="journal article" date="2010" name="Appl. Environ. Microbiol.">
        <title>phrR-like gene praR of Azorhizobium caulinodans ORS571 is essential for symbiosis with Sesbania rostrata and is involved in expression of reb genes.</title>
        <authorList>
            <person name="Akiba N."/>
            <person name="Aono T."/>
            <person name="Toyazaki H."/>
            <person name="Sato S."/>
            <person name="Oyaizu H."/>
        </authorList>
    </citation>
    <scope>NUCLEOTIDE SEQUENCE [LARGE SCALE GENOMIC DNA]</scope>
    <source>
        <strain evidence="11">ATCC 43989 / DSM 5975 / JCM 20966 / LMG 6465 / NBRC 14845 / NCIMB 13405 / ORS 571</strain>
    </source>
</reference>
<dbReference type="STRING" id="438753.AZC_4495"/>
<evidence type="ECO:0000256" key="4">
    <source>
        <dbReference type="ARBA" id="ARBA00029447"/>
    </source>
</evidence>
<dbReference type="GO" id="GO:0007165">
    <property type="term" value="P:signal transduction"/>
    <property type="evidence" value="ECO:0007669"/>
    <property type="project" value="UniProtKB-KW"/>
</dbReference>
<dbReference type="Pfam" id="PF00672">
    <property type="entry name" value="HAMP"/>
    <property type="match status" value="1"/>
</dbReference>
<reference evidence="10 11" key="1">
    <citation type="journal article" date="2007" name="Appl. Environ. Microbiol.">
        <title>Rhizobial factors required for stem nodule maturation and maintenance in Sesbania rostrata-Azorhizobium caulinodans ORS571 symbiosis.</title>
        <authorList>
            <person name="Suzuki S."/>
            <person name="Aono T."/>
            <person name="Lee KB."/>
            <person name="Suzuki T."/>
            <person name="Liu CT."/>
            <person name="Miwa H."/>
            <person name="Wakao S."/>
            <person name="Iki T."/>
            <person name="Oyaizu H."/>
        </authorList>
    </citation>
    <scope>NUCLEOTIDE SEQUENCE [LARGE SCALE GENOMIC DNA]</scope>
    <source>
        <strain evidence="11">ATCC 43989 / DSM 5975 / JCM 20966 / LMG 6465 / NBRC 14845 / NCIMB 13405 / ORS 571</strain>
    </source>
</reference>
<name>A8HYS6_AZOC5</name>
<accession>A8HYS6</accession>